<evidence type="ECO:0000313" key="2">
    <source>
        <dbReference type="EMBL" id="CAA7061143.1"/>
    </source>
</evidence>
<feature type="domain" description="Reverse transcriptase zinc-binding" evidence="1">
    <location>
        <begin position="292"/>
        <end position="376"/>
    </location>
</feature>
<dbReference type="AlphaFoldDB" id="A0A6D2LLD1"/>
<proteinExistence type="predicted"/>
<organism evidence="2 3">
    <name type="scientific">Microthlaspi erraticum</name>
    <dbReference type="NCBI Taxonomy" id="1685480"/>
    <lineage>
        <taxon>Eukaryota</taxon>
        <taxon>Viridiplantae</taxon>
        <taxon>Streptophyta</taxon>
        <taxon>Embryophyta</taxon>
        <taxon>Tracheophyta</taxon>
        <taxon>Spermatophyta</taxon>
        <taxon>Magnoliopsida</taxon>
        <taxon>eudicotyledons</taxon>
        <taxon>Gunneridae</taxon>
        <taxon>Pentapetalae</taxon>
        <taxon>rosids</taxon>
        <taxon>malvids</taxon>
        <taxon>Brassicales</taxon>
        <taxon>Brassicaceae</taxon>
        <taxon>Coluteocarpeae</taxon>
        <taxon>Microthlaspi</taxon>
    </lineage>
</organism>
<gene>
    <name evidence="2" type="ORF">MERR_LOCUS48379</name>
</gene>
<evidence type="ECO:0000313" key="3">
    <source>
        <dbReference type="Proteomes" id="UP000467841"/>
    </source>
</evidence>
<dbReference type="Pfam" id="PF13966">
    <property type="entry name" value="zf-RVT"/>
    <property type="match status" value="1"/>
</dbReference>
<name>A0A6D2LLD1_9BRAS</name>
<dbReference type="OrthoDB" id="1108117at2759"/>
<dbReference type="PANTHER" id="PTHR33116">
    <property type="entry name" value="REVERSE TRANSCRIPTASE ZINC-BINDING DOMAIN-CONTAINING PROTEIN-RELATED-RELATED"/>
    <property type="match status" value="1"/>
</dbReference>
<dbReference type="PANTHER" id="PTHR33116:SF76">
    <property type="entry name" value="DUF4283 DOMAIN-CONTAINING PROTEIN"/>
    <property type="match status" value="1"/>
</dbReference>
<dbReference type="InterPro" id="IPR026960">
    <property type="entry name" value="RVT-Znf"/>
</dbReference>
<dbReference type="EMBL" id="CACVBM020001851">
    <property type="protein sequence ID" value="CAA7061143.1"/>
    <property type="molecule type" value="Genomic_DNA"/>
</dbReference>
<reference evidence="2" key="1">
    <citation type="submission" date="2020-01" db="EMBL/GenBank/DDBJ databases">
        <authorList>
            <person name="Mishra B."/>
        </authorList>
    </citation>
    <scope>NUCLEOTIDE SEQUENCE [LARGE SCALE GENOMIC DNA]</scope>
</reference>
<sequence length="483" mass="54547">MQVLREFYSASGLRLNLAKSYLFLDGNNIVVTRTLAFRFGFTPGALPVRYLGLPLLPHKMRPADYQPLLDRVRQRISSWLVKLLSFAGRLQLIQSVISGMVNFWAVVFPLPKQCLREVERMCSAFLWSGAPDSARGAKVSWDSICTPKEEGSGSLRVSWVQSVLLRGKVFWDTRLDSPGSWLWKRLLRLQPLARPFLVCNVGSGLTARFWFDDWTGLGPLLDLAGANGPRVIGINRLATVAEAVRNRSWNLPRGRHPITVLLRAALPLIPSLTSDADYYEWRDLNEDSSGPFSSSKTWSALHPSGPTVTWADSVWFAQRIKKHAFIHWVIARDRLPTRDRLISWGLDVPPVCLLCSTVPESRSHLFFNCPFAAQVWTSFFVTSNILPPNDLDSIQLWVGSASSNAKVTIICKLLVQATIYDIWTERNSCLHRAVIKPAAQVTREIQTLMRRKLYALDTTLPINTSSRNTTNSFLSYWFGGFQI</sequence>
<evidence type="ECO:0000259" key="1">
    <source>
        <dbReference type="Pfam" id="PF13966"/>
    </source>
</evidence>
<protein>
    <recommendedName>
        <fullName evidence="1">Reverse transcriptase zinc-binding domain-containing protein</fullName>
    </recommendedName>
</protein>
<dbReference type="Proteomes" id="UP000467841">
    <property type="component" value="Unassembled WGS sequence"/>
</dbReference>
<accession>A0A6D2LLD1</accession>
<comment type="caution">
    <text evidence="2">The sequence shown here is derived from an EMBL/GenBank/DDBJ whole genome shotgun (WGS) entry which is preliminary data.</text>
</comment>
<keyword evidence="3" id="KW-1185">Reference proteome</keyword>